<dbReference type="InterPro" id="IPR002566">
    <property type="entry name" value="Msp4_OMP-like"/>
</dbReference>
<name>Q84HV6_ANAMA</name>
<protein>
    <submittedName>
        <fullName evidence="4">Major surface protein 3</fullName>
    </submittedName>
</protein>
<evidence type="ECO:0000259" key="3">
    <source>
        <dbReference type="Pfam" id="PF01617"/>
    </source>
</evidence>
<keyword evidence="1" id="KW-0175">Coiled coil</keyword>
<dbReference type="Gene3D" id="2.40.160.20">
    <property type="match status" value="1"/>
</dbReference>
<sequence>MFRGRVVMMPKLRFLLIAGVSALGILHSMSAGAADRSKSRTQRLASGPALGKGNGSFYIGLDYNPTFNGIKDLKIIGETDEDEMDVLTGARGLFPMNALASNVTDFNSYHFDWSTPLPGLEFGNSTLALGGSIGYRIGGARVEVGIGHERFVIKGGDDAAFLLGRELALDTARGQLLSSALGRMSMGDVHRLKKEVVDSIGRGTASPVRAMFSREISDGNTLLAGEMVGVDEGLVIQELSRPEELEKLQHELAKQVSKLAELGELKWLEELEKLETEELGELLRLKARKASQELRTLAESKGQHLNADEIEGELKSALGLERLEKLAELELVKQRLESMKELEKKIEEAQLTAEELREMREKLKELAGRGEDPAGLKKAIEEANADELKKGLKEVLKTLEGKKSELVREVGRLKKGALEEMKAGKGLVEEVKGELGKLEAKKIEEVKAAKGEVSFFPGIRELTKTGKESELLERLEEGLQAAKKIKKVEGQEKLLQNLKSKLEELAAIRELKEGPELVQMLKEIRLELEEQLGMLAEIKEVKALAEKRQAGGLELQEVLQLTTRTVALERKLVEKVSKLDRKSLESQKKVLEQEKLKLIKELAEKRKAKGLFGAVLDLGLVALGVGETKDWELVILEKKLAKINALLEGGDIAKLGRQINRIKWLEDLAVSKKLKAALASAMEIAKNRGWTDYLNSLDVSERANAAKELIAAEKIRKWARDINNLDADERAMVAGAFARAVEGAEVIEVRAIGSTSVMLNACYDLLTDGIGVVPYACAGIGGNFVSVVDGHINPKFAYRVKAGLSYALTPEISAFAGAFYHKVLGDGDYDELPLSHISDYTGTAGKNKDTGIASFNFAYFGGELGVRFAF</sequence>
<feature type="coiled-coil region" evidence="1">
    <location>
        <begin position="245"/>
        <end position="288"/>
    </location>
</feature>
<proteinExistence type="predicted"/>
<dbReference type="InterPro" id="IPR011250">
    <property type="entry name" value="OMP/PagP_B-barrel"/>
</dbReference>
<reference evidence="4" key="2">
    <citation type="journal article" date="2003" name="Mol. Microbiol.">
        <title>Conservation of a gene conversion mechanism in two distantly related paralogues of Anaplasma marginale.</title>
        <authorList>
            <person name="Meeus P.F."/>
            <person name="Brayton K.A."/>
            <person name="Palmer G.H."/>
            <person name="Barbet A.F."/>
        </authorList>
    </citation>
    <scope>NUCLEOTIDE SEQUENCE</scope>
    <source>
        <strain evidence="4">Florida</strain>
    </source>
</reference>
<gene>
    <name evidence="4" type="primary">msp3E</name>
</gene>
<dbReference type="AlphaFoldDB" id="Q84HV6"/>
<feature type="chain" id="PRO_5004301216" evidence="2">
    <location>
        <begin position="34"/>
        <end position="870"/>
    </location>
</feature>
<evidence type="ECO:0000256" key="2">
    <source>
        <dbReference type="SAM" id="SignalP"/>
    </source>
</evidence>
<feature type="coiled-coil region" evidence="1">
    <location>
        <begin position="581"/>
        <end position="608"/>
    </location>
</feature>
<evidence type="ECO:0000313" key="4">
    <source>
        <dbReference type="EMBL" id="AAO41090.1"/>
    </source>
</evidence>
<feature type="coiled-coil region" evidence="1">
    <location>
        <begin position="329"/>
        <end position="409"/>
    </location>
</feature>
<feature type="coiled-coil region" evidence="1">
    <location>
        <begin position="481"/>
        <end position="541"/>
    </location>
</feature>
<feature type="domain" description="Msp4/OMP-like" evidence="3">
    <location>
        <begin position="714"/>
        <end position="870"/>
    </location>
</feature>
<evidence type="ECO:0000256" key="1">
    <source>
        <dbReference type="SAM" id="Coils"/>
    </source>
</evidence>
<reference evidence="4" key="1">
    <citation type="submission" date="2002-07" db="EMBL/GenBank/DDBJ databases">
        <authorList>
            <person name="Meeus P.F.M."/>
            <person name="Brayton K.A."/>
            <person name="Palmer G.H."/>
            <person name="Barbet A.F."/>
        </authorList>
    </citation>
    <scope>NUCLEOTIDE SEQUENCE</scope>
    <source>
        <strain evidence="4">Florida</strain>
    </source>
</reference>
<dbReference type="Pfam" id="PF01617">
    <property type="entry name" value="Surface_Ag_2"/>
    <property type="match status" value="2"/>
</dbReference>
<keyword evidence="2" id="KW-0732">Signal</keyword>
<dbReference type="SUPFAM" id="SSF56925">
    <property type="entry name" value="OMPA-like"/>
    <property type="match status" value="1"/>
</dbReference>
<feature type="domain" description="Msp4/OMP-like" evidence="3">
    <location>
        <begin position="53"/>
        <end position="156"/>
    </location>
</feature>
<feature type="signal peptide" evidence="2">
    <location>
        <begin position="1"/>
        <end position="33"/>
    </location>
</feature>
<accession>Q84HV6</accession>
<organism evidence="4">
    <name type="scientific">Anaplasma marginale</name>
    <dbReference type="NCBI Taxonomy" id="770"/>
    <lineage>
        <taxon>Bacteria</taxon>
        <taxon>Pseudomonadati</taxon>
        <taxon>Pseudomonadota</taxon>
        <taxon>Alphaproteobacteria</taxon>
        <taxon>Rickettsiales</taxon>
        <taxon>Anaplasmataceae</taxon>
        <taxon>Anaplasma</taxon>
    </lineage>
</organism>
<dbReference type="EMBL" id="AF527423">
    <property type="protein sequence ID" value="AAO41090.1"/>
    <property type="molecule type" value="Genomic_DNA"/>
</dbReference>